<name>A0ACC0VK71_9STRA</name>
<protein>
    <submittedName>
        <fullName evidence="1">Uncharacterized protein</fullName>
    </submittedName>
</protein>
<gene>
    <name evidence="1" type="ORF">PsorP6_004413</name>
</gene>
<organism evidence="1 2">
    <name type="scientific">Peronosclerospora sorghi</name>
    <dbReference type="NCBI Taxonomy" id="230839"/>
    <lineage>
        <taxon>Eukaryota</taxon>
        <taxon>Sar</taxon>
        <taxon>Stramenopiles</taxon>
        <taxon>Oomycota</taxon>
        <taxon>Peronosporomycetes</taxon>
        <taxon>Peronosporales</taxon>
        <taxon>Peronosporaceae</taxon>
        <taxon>Peronosclerospora</taxon>
    </lineage>
</organism>
<dbReference type="EMBL" id="CM047587">
    <property type="protein sequence ID" value="KAI9906862.1"/>
    <property type="molecule type" value="Genomic_DNA"/>
</dbReference>
<reference evidence="1 2" key="1">
    <citation type="journal article" date="2022" name="bioRxiv">
        <title>The genome of the oomycete Peronosclerospora sorghi, a cosmopolitan pathogen of maize and sorghum, is inflated with dispersed pseudogenes.</title>
        <authorList>
            <person name="Fletcher K."/>
            <person name="Martin F."/>
            <person name="Isakeit T."/>
            <person name="Cavanaugh K."/>
            <person name="Magill C."/>
            <person name="Michelmore R."/>
        </authorList>
    </citation>
    <scope>NUCLEOTIDE SEQUENCE [LARGE SCALE GENOMIC DNA]</scope>
    <source>
        <strain evidence="1">P6</strain>
    </source>
</reference>
<sequence length="276" mass="31216">MSTELETNIQLALPSALKMALYASTKQQLELRKYALEGVESLCNNAKFVKDLKDEELLQQLEETAKELAVLETQLGCYKADLEKLKPLVESGKLSKKKFDEMLKSSLATPRINAAKHDFYKKFCNSAGIELEMDGDEDMSIQESESMRSTICPVTQGEMEDPLKNPSCGHTYSKKGIQAHLQRSKKCPVAACGDAYRNTSRFYRLPSETILSKFRTRRRNGGDYCTQVRIVFSPLPCSNNVAYLCTYRHPNSEQQRLQGVAAADQNEEDEEEYLVE</sequence>
<proteinExistence type="predicted"/>
<comment type="caution">
    <text evidence="1">The sequence shown here is derived from an EMBL/GenBank/DDBJ whole genome shotgun (WGS) entry which is preliminary data.</text>
</comment>
<evidence type="ECO:0000313" key="2">
    <source>
        <dbReference type="Proteomes" id="UP001163321"/>
    </source>
</evidence>
<dbReference type="Proteomes" id="UP001163321">
    <property type="component" value="Chromosome 8"/>
</dbReference>
<keyword evidence="2" id="KW-1185">Reference proteome</keyword>
<evidence type="ECO:0000313" key="1">
    <source>
        <dbReference type="EMBL" id="KAI9906862.1"/>
    </source>
</evidence>
<accession>A0ACC0VK71</accession>